<evidence type="ECO:0000256" key="1">
    <source>
        <dbReference type="ARBA" id="ARBA00007169"/>
    </source>
</evidence>
<dbReference type="InterPro" id="IPR012223">
    <property type="entry name" value="TEII"/>
</dbReference>
<feature type="domain" description="Thioesterase" evidence="2">
    <location>
        <begin position="17"/>
        <end position="227"/>
    </location>
</feature>
<keyword evidence="5" id="KW-0378">Hydrolase</keyword>
<dbReference type="SUPFAM" id="SSF53474">
    <property type="entry name" value="alpha/beta-Hydrolases"/>
    <property type="match status" value="1"/>
</dbReference>
<dbReference type="EMBL" id="CAADFR010000005">
    <property type="protein sequence ID" value="VFK36792.1"/>
    <property type="molecule type" value="Genomic_DNA"/>
</dbReference>
<dbReference type="EMBL" id="CAADHB010000012">
    <property type="protein sequence ID" value="VFK78349.1"/>
    <property type="molecule type" value="Genomic_DNA"/>
</dbReference>
<gene>
    <name evidence="5" type="ORF">BECKSD772D_GA0070982_101226</name>
    <name evidence="4" type="ORF">BECKSD772E_GA0070983_100642</name>
    <name evidence="3" type="ORF">BECKSD772F_GA0070984_100542</name>
</gene>
<reference evidence="5" key="1">
    <citation type="submission" date="2019-02" db="EMBL/GenBank/DDBJ databases">
        <authorList>
            <person name="Gruber-Vodicka R. H."/>
            <person name="Seah K. B. B."/>
        </authorList>
    </citation>
    <scope>NUCLEOTIDE SEQUENCE</scope>
    <source>
        <strain evidence="5">BECK_S127</strain>
        <strain evidence="4">BECK_S1320</strain>
        <strain evidence="3">BECK_S1321</strain>
    </source>
</reference>
<dbReference type="PANTHER" id="PTHR11487">
    <property type="entry name" value="THIOESTERASE"/>
    <property type="match status" value="1"/>
</dbReference>
<organism evidence="5">
    <name type="scientific">Candidatus Kentrum sp. SD</name>
    <dbReference type="NCBI Taxonomy" id="2126332"/>
    <lineage>
        <taxon>Bacteria</taxon>
        <taxon>Pseudomonadati</taxon>
        <taxon>Pseudomonadota</taxon>
        <taxon>Gammaproteobacteria</taxon>
        <taxon>Candidatus Kentrum</taxon>
    </lineage>
</organism>
<dbReference type="EMBL" id="CAADFU010000006">
    <property type="protein sequence ID" value="VFK40423.1"/>
    <property type="molecule type" value="Genomic_DNA"/>
</dbReference>
<protein>
    <submittedName>
        <fullName evidence="5">Medium-chain acyl-[acyl-carrier-protein] hydrolase</fullName>
    </submittedName>
</protein>
<dbReference type="AlphaFoldDB" id="A0A451BJ97"/>
<evidence type="ECO:0000313" key="3">
    <source>
        <dbReference type="EMBL" id="VFK36792.1"/>
    </source>
</evidence>
<sequence>MTDLWVAGVANPQAKARLFCFPFAGGNTLFYRSWSRCFPSEIELRPVRLPGREGRFKEACYREATSLAQALLEGLSSYLDLPFAFFGHSMGALLAFELARALRRRGDPGPFGLMISGRSAPHLPLSRGILHTLPDPALIDELRNYGGTPEIVLRNEEIMELFLPMIRADFAISETYVHTPDAPLKCPIRAFGGETDHMVSKTELDAWRQQTSDSFALRMFPGGHFYLDGVGGPLLTRMVAEELKILMPNANSKHHS</sequence>
<dbReference type="GO" id="GO:0008610">
    <property type="term" value="P:lipid biosynthetic process"/>
    <property type="evidence" value="ECO:0007669"/>
    <property type="project" value="TreeGrafter"/>
</dbReference>
<evidence type="ECO:0000313" key="4">
    <source>
        <dbReference type="EMBL" id="VFK40423.1"/>
    </source>
</evidence>
<dbReference type="InterPro" id="IPR029058">
    <property type="entry name" value="AB_hydrolase_fold"/>
</dbReference>
<accession>A0A451BJ97</accession>
<dbReference type="GO" id="GO:0016787">
    <property type="term" value="F:hydrolase activity"/>
    <property type="evidence" value="ECO:0007669"/>
    <property type="project" value="UniProtKB-KW"/>
</dbReference>
<dbReference type="InterPro" id="IPR001031">
    <property type="entry name" value="Thioesterase"/>
</dbReference>
<proteinExistence type="inferred from homology"/>
<comment type="similarity">
    <text evidence="1">Belongs to the thioesterase family.</text>
</comment>
<dbReference type="Pfam" id="PF00975">
    <property type="entry name" value="Thioesterase"/>
    <property type="match status" value="1"/>
</dbReference>
<dbReference type="PANTHER" id="PTHR11487:SF0">
    <property type="entry name" value="S-ACYL FATTY ACID SYNTHASE THIOESTERASE, MEDIUM CHAIN"/>
    <property type="match status" value="1"/>
</dbReference>
<evidence type="ECO:0000313" key="5">
    <source>
        <dbReference type="EMBL" id="VFK78349.1"/>
    </source>
</evidence>
<dbReference type="Gene3D" id="3.40.50.1820">
    <property type="entry name" value="alpha/beta hydrolase"/>
    <property type="match status" value="1"/>
</dbReference>
<name>A0A451BJ97_9GAMM</name>
<evidence type="ECO:0000259" key="2">
    <source>
        <dbReference type="Pfam" id="PF00975"/>
    </source>
</evidence>